<dbReference type="GO" id="GO:1903806">
    <property type="term" value="P:L-isoleucine import across plasma membrane"/>
    <property type="evidence" value="ECO:0007669"/>
    <property type="project" value="TreeGrafter"/>
</dbReference>
<dbReference type="GO" id="GO:0015808">
    <property type="term" value="P:L-alanine transport"/>
    <property type="evidence" value="ECO:0007669"/>
    <property type="project" value="TreeGrafter"/>
</dbReference>
<dbReference type="GO" id="GO:0016887">
    <property type="term" value="F:ATP hydrolysis activity"/>
    <property type="evidence" value="ECO:0007669"/>
    <property type="project" value="InterPro"/>
</dbReference>
<keyword evidence="1" id="KW-0813">Transport</keyword>
<dbReference type="InterPro" id="IPR032823">
    <property type="entry name" value="BCA_ABC_TP_C"/>
</dbReference>
<accession>A0A0F0H2W0</accession>
<feature type="domain" description="ABC transporter" evidence="4">
    <location>
        <begin position="5"/>
        <end position="238"/>
    </location>
</feature>
<sequence length="244" mass="25961">MTPLLEISGLAKRFGKLTVIDDLSFTVAPGEALGVVGPNGAGKSTMLNLVNGVLRPDEGTIRFAGTDVTRIGADRRCRAGIGRSYQIPRPFGEMTVFGNALVGATLGAGLRGRHAHRAAFEALERTELMSLANSPAGALRLLDRKRLELARAMACGPRLILLDEIAGGLTDSELPTLVDTVRGLRDSGVAVIWIEHIVHALLAVVDRLMCLTYGTMLAIGDPQAVMRDPEVVTAYLGHTVERAS</sequence>
<dbReference type="PANTHER" id="PTHR45772:SF7">
    <property type="entry name" value="AMINO ACID ABC TRANSPORTER ATP-BINDING PROTEIN"/>
    <property type="match status" value="1"/>
</dbReference>
<dbReference type="InterPro" id="IPR027417">
    <property type="entry name" value="P-loop_NTPase"/>
</dbReference>
<dbReference type="Pfam" id="PF12399">
    <property type="entry name" value="BCA_ABC_TP_C"/>
    <property type="match status" value="1"/>
</dbReference>
<dbReference type="InterPro" id="IPR051120">
    <property type="entry name" value="ABC_AA/LPS_Transport"/>
</dbReference>
<dbReference type="GO" id="GO:0015188">
    <property type="term" value="F:L-isoleucine transmembrane transporter activity"/>
    <property type="evidence" value="ECO:0007669"/>
    <property type="project" value="TreeGrafter"/>
</dbReference>
<keyword evidence="3 5" id="KW-0067">ATP-binding</keyword>
<dbReference type="GO" id="GO:0015192">
    <property type="term" value="F:L-phenylalanine transmembrane transporter activity"/>
    <property type="evidence" value="ECO:0007669"/>
    <property type="project" value="TreeGrafter"/>
</dbReference>
<evidence type="ECO:0000259" key="4">
    <source>
        <dbReference type="PROSITE" id="PS50893"/>
    </source>
</evidence>
<dbReference type="GO" id="GO:0005524">
    <property type="term" value="F:ATP binding"/>
    <property type="evidence" value="ECO:0007669"/>
    <property type="project" value="UniProtKB-KW"/>
</dbReference>
<keyword evidence="6" id="KW-1185">Reference proteome</keyword>
<dbReference type="CDD" id="cd03219">
    <property type="entry name" value="ABC_Mj1267_LivG_branched"/>
    <property type="match status" value="1"/>
</dbReference>
<protein>
    <submittedName>
        <fullName evidence="5">ABC transporter ATP-binding protein</fullName>
    </submittedName>
</protein>
<keyword evidence="2" id="KW-0547">Nucleotide-binding</keyword>
<dbReference type="Proteomes" id="UP000033393">
    <property type="component" value="Unassembled WGS sequence"/>
</dbReference>
<dbReference type="GO" id="GO:0042941">
    <property type="term" value="P:D-alanine transmembrane transport"/>
    <property type="evidence" value="ECO:0007669"/>
    <property type="project" value="TreeGrafter"/>
</dbReference>
<name>A0A0F0H2W0_LENAE</name>
<dbReference type="PATRIC" id="fig|68170.10.peg.4194"/>
<dbReference type="Gene3D" id="3.40.50.300">
    <property type="entry name" value="P-loop containing nucleotide triphosphate hydrolases"/>
    <property type="match status" value="1"/>
</dbReference>
<dbReference type="PROSITE" id="PS50893">
    <property type="entry name" value="ABC_TRANSPORTER_2"/>
    <property type="match status" value="1"/>
</dbReference>
<dbReference type="GO" id="GO:0005886">
    <property type="term" value="C:plasma membrane"/>
    <property type="evidence" value="ECO:0007669"/>
    <property type="project" value="TreeGrafter"/>
</dbReference>
<dbReference type="InterPro" id="IPR003593">
    <property type="entry name" value="AAA+_ATPase"/>
</dbReference>
<reference evidence="5 6" key="1">
    <citation type="submission" date="2015-02" db="EMBL/GenBank/DDBJ databases">
        <authorList>
            <person name="Ju K.-S."/>
            <person name="Doroghazi J.R."/>
            <person name="Metcalf W."/>
        </authorList>
    </citation>
    <scope>NUCLEOTIDE SEQUENCE [LARGE SCALE GENOMIC DNA]</scope>
    <source>
        <strain evidence="5 6">NRRL B-16140</strain>
    </source>
</reference>
<gene>
    <name evidence="5" type="ORF">UK23_16540</name>
</gene>
<dbReference type="GO" id="GO:1903805">
    <property type="term" value="P:L-valine import across plasma membrane"/>
    <property type="evidence" value="ECO:0007669"/>
    <property type="project" value="TreeGrafter"/>
</dbReference>
<dbReference type="Pfam" id="PF00005">
    <property type="entry name" value="ABC_tran"/>
    <property type="match status" value="1"/>
</dbReference>
<evidence type="ECO:0000313" key="5">
    <source>
        <dbReference type="EMBL" id="KJK48617.1"/>
    </source>
</evidence>
<dbReference type="OrthoDB" id="8724465at2"/>
<dbReference type="RefSeq" id="WP_045312420.1">
    <property type="nucleotide sequence ID" value="NZ_JYJG01000101.1"/>
</dbReference>
<organism evidence="5 6">
    <name type="scientific">Lentzea aerocolonigenes</name>
    <name type="common">Lechevalieria aerocolonigenes</name>
    <name type="synonym">Saccharothrix aerocolonigenes</name>
    <dbReference type="NCBI Taxonomy" id="68170"/>
    <lineage>
        <taxon>Bacteria</taxon>
        <taxon>Bacillati</taxon>
        <taxon>Actinomycetota</taxon>
        <taxon>Actinomycetes</taxon>
        <taxon>Pseudonocardiales</taxon>
        <taxon>Pseudonocardiaceae</taxon>
        <taxon>Lentzea</taxon>
    </lineage>
</organism>
<evidence type="ECO:0000256" key="1">
    <source>
        <dbReference type="ARBA" id="ARBA00022448"/>
    </source>
</evidence>
<dbReference type="GO" id="GO:0005304">
    <property type="term" value="F:L-valine transmembrane transporter activity"/>
    <property type="evidence" value="ECO:0007669"/>
    <property type="project" value="TreeGrafter"/>
</dbReference>
<evidence type="ECO:0000256" key="3">
    <source>
        <dbReference type="ARBA" id="ARBA00022840"/>
    </source>
</evidence>
<dbReference type="InterPro" id="IPR003439">
    <property type="entry name" value="ABC_transporter-like_ATP-bd"/>
</dbReference>
<evidence type="ECO:0000256" key="2">
    <source>
        <dbReference type="ARBA" id="ARBA00022741"/>
    </source>
</evidence>
<comment type="caution">
    <text evidence="5">The sequence shown here is derived from an EMBL/GenBank/DDBJ whole genome shotgun (WGS) entry which is preliminary data.</text>
</comment>
<dbReference type="EMBL" id="JYJG01000101">
    <property type="protein sequence ID" value="KJK48617.1"/>
    <property type="molecule type" value="Genomic_DNA"/>
</dbReference>
<dbReference type="AlphaFoldDB" id="A0A0F0H2W0"/>
<dbReference type="PANTHER" id="PTHR45772">
    <property type="entry name" value="CONSERVED COMPONENT OF ABC TRANSPORTER FOR NATURAL AMINO ACIDS-RELATED"/>
    <property type="match status" value="1"/>
</dbReference>
<proteinExistence type="predicted"/>
<evidence type="ECO:0000313" key="6">
    <source>
        <dbReference type="Proteomes" id="UP000033393"/>
    </source>
</evidence>
<dbReference type="SMART" id="SM00382">
    <property type="entry name" value="AAA"/>
    <property type="match status" value="1"/>
</dbReference>
<dbReference type="SUPFAM" id="SSF52540">
    <property type="entry name" value="P-loop containing nucleoside triphosphate hydrolases"/>
    <property type="match status" value="1"/>
</dbReference>